<gene>
    <name evidence="1" type="ORF">B5C07_08245</name>
    <name evidence="2" type="ORF">CDL68_01180</name>
</gene>
<dbReference type="Proteomes" id="UP000266198">
    <property type="component" value="Unassembled WGS sequence"/>
</dbReference>
<evidence type="ECO:0000313" key="1">
    <source>
        <dbReference type="EMBL" id="PCF50188.1"/>
    </source>
</evidence>
<sequence length="134" mass="14618">MAILDLNNTDKLFFQGVEFDKLYYGGVELWKKQVNFTPLPLPNNKTPDYMSGTTANWTIQGVTPNKNYHISVSNVKNGIMRVSQTRLGNTDLGVSGVNGGVAAIIKTVSNPEGVVYVTMSEVYTGTPTLTISEI</sequence>
<protein>
    <submittedName>
        <fullName evidence="1">Uncharacterized protein</fullName>
    </submittedName>
</protein>
<accession>A0AAX0QTM5</accession>
<evidence type="ECO:0000313" key="2">
    <source>
        <dbReference type="EMBL" id="RIZ56181.1"/>
    </source>
</evidence>
<evidence type="ECO:0000313" key="3">
    <source>
        <dbReference type="Proteomes" id="UP000217473"/>
    </source>
</evidence>
<reference evidence="1 3" key="1">
    <citation type="journal article" date="2017" name="PLoS ONE">
        <title>Development of a real-time PCR for detection of Staphylococcus pseudintermedius using a novel automated comparison of whole-genome sequences.</title>
        <authorList>
            <person name="Verstappen K.M."/>
            <person name="Huijbregts L."/>
            <person name="Spaninks M."/>
            <person name="Wagenaar J.A."/>
            <person name="Fluit A.C."/>
            <person name="Duim B."/>
        </authorList>
    </citation>
    <scope>NUCLEOTIDE SEQUENCE [LARGE SCALE GENOMIC DNA]</scope>
    <source>
        <strain evidence="1 3">15S02591-1</strain>
    </source>
</reference>
<dbReference type="AlphaFoldDB" id="A0AAX0QTM5"/>
<dbReference type="Proteomes" id="UP000217473">
    <property type="component" value="Unassembled WGS sequence"/>
</dbReference>
<dbReference type="EMBL" id="NIPK01000002">
    <property type="protein sequence ID" value="RIZ56181.1"/>
    <property type="molecule type" value="Genomic_DNA"/>
</dbReference>
<dbReference type="RefSeq" id="WP_096597571.1">
    <property type="nucleotide sequence ID" value="NZ_LR134263.1"/>
</dbReference>
<proteinExistence type="predicted"/>
<reference evidence="2 4" key="2">
    <citation type="submission" date="2017-06" db="EMBL/GenBank/DDBJ databases">
        <title>Identification of a new gene, sdsY, involved in staphylococcal internalization in non-professional phagocytic cells (NPPCs).</title>
        <authorList>
            <person name="Maali Y."/>
            <person name="Martins-Simoes P."/>
            <person name="Trouillet-Assant S."/>
            <person name="Laurent F."/>
            <person name="Diot A."/>
            <person name="Verhoeven P."/>
            <person name="Bouvard D."/>
            <person name="Vandenesch F."/>
            <person name="Bes M."/>
        </authorList>
    </citation>
    <scope>NUCLEOTIDE SEQUENCE [LARGE SCALE GENOMIC DNA]</scope>
    <source>
        <strain evidence="2 4">Heidy</strain>
    </source>
</reference>
<name>A0AAX0QTM5_9STAP</name>
<dbReference type="EMBL" id="MWUR01000010">
    <property type="protein sequence ID" value="PCF50188.1"/>
    <property type="molecule type" value="Genomic_DNA"/>
</dbReference>
<keyword evidence="4" id="KW-1185">Reference proteome</keyword>
<evidence type="ECO:0000313" key="4">
    <source>
        <dbReference type="Proteomes" id="UP000266198"/>
    </source>
</evidence>
<comment type="caution">
    <text evidence="1">The sequence shown here is derived from an EMBL/GenBank/DDBJ whole genome shotgun (WGS) entry which is preliminary data.</text>
</comment>
<organism evidence="1 3">
    <name type="scientific">Staphylococcus delphini</name>
    <dbReference type="NCBI Taxonomy" id="53344"/>
    <lineage>
        <taxon>Bacteria</taxon>
        <taxon>Bacillati</taxon>
        <taxon>Bacillota</taxon>
        <taxon>Bacilli</taxon>
        <taxon>Bacillales</taxon>
        <taxon>Staphylococcaceae</taxon>
        <taxon>Staphylococcus</taxon>
        <taxon>Staphylococcus intermedius group</taxon>
    </lineage>
</organism>